<evidence type="ECO:0000313" key="4">
    <source>
        <dbReference type="Proteomes" id="UP000272888"/>
    </source>
</evidence>
<dbReference type="InterPro" id="IPR029058">
    <property type="entry name" value="AB_hydrolase_fold"/>
</dbReference>
<dbReference type="GO" id="GO:0005886">
    <property type="term" value="C:plasma membrane"/>
    <property type="evidence" value="ECO:0007669"/>
    <property type="project" value="TreeGrafter"/>
</dbReference>
<proteinExistence type="inferred from homology"/>
<dbReference type="AlphaFoldDB" id="A0A3A8PX87"/>
<reference evidence="4" key="1">
    <citation type="submission" date="2018-09" db="EMBL/GenBank/DDBJ databases">
        <authorList>
            <person name="Livingstone P.G."/>
            <person name="Whitworth D.E."/>
        </authorList>
    </citation>
    <scope>NUCLEOTIDE SEQUENCE [LARGE SCALE GENOMIC DNA]</scope>
    <source>
        <strain evidence="4">CA051B</strain>
    </source>
</reference>
<evidence type="ECO:0000256" key="1">
    <source>
        <dbReference type="ARBA" id="ARBA00006432"/>
    </source>
</evidence>
<dbReference type="Gene3D" id="3.40.50.12780">
    <property type="entry name" value="N-terminal domain of ligase-like"/>
    <property type="match status" value="1"/>
</dbReference>
<accession>A0A3A8PX87</accession>
<dbReference type="InterPro" id="IPR009081">
    <property type="entry name" value="PP-bd_ACP"/>
</dbReference>
<dbReference type="PROSITE" id="PS50075">
    <property type="entry name" value="CARRIER"/>
    <property type="match status" value="1"/>
</dbReference>
<dbReference type="PANTHER" id="PTHR22754:SF32">
    <property type="entry name" value="DISCO-INTERACTING PROTEIN 2"/>
    <property type="match status" value="1"/>
</dbReference>
<dbReference type="InterPro" id="IPR001031">
    <property type="entry name" value="Thioesterase"/>
</dbReference>
<protein>
    <recommendedName>
        <fullName evidence="2">Carrier domain-containing protein</fullName>
    </recommendedName>
</protein>
<dbReference type="PANTHER" id="PTHR22754">
    <property type="entry name" value="DISCO-INTERACTING PROTEIN 2 DIP2 -RELATED"/>
    <property type="match status" value="1"/>
</dbReference>
<gene>
    <name evidence="3" type="ORF">D7V93_19090</name>
</gene>
<dbReference type="GO" id="GO:0070566">
    <property type="term" value="F:adenylyltransferase activity"/>
    <property type="evidence" value="ECO:0007669"/>
    <property type="project" value="TreeGrafter"/>
</dbReference>
<comment type="caution">
    <text evidence="3">The sequence shown here is derived from an EMBL/GenBank/DDBJ whole genome shotgun (WGS) entry which is preliminary data.</text>
</comment>
<dbReference type="InterPro" id="IPR045851">
    <property type="entry name" value="AMP-bd_C_sf"/>
</dbReference>
<dbReference type="Pfam" id="PF00550">
    <property type="entry name" value="PP-binding"/>
    <property type="match status" value="1"/>
</dbReference>
<dbReference type="Gene3D" id="3.40.50.1820">
    <property type="entry name" value="alpha/beta hydrolase"/>
    <property type="match status" value="1"/>
</dbReference>
<dbReference type="SUPFAM" id="SSF53474">
    <property type="entry name" value="alpha/beta-Hydrolases"/>
    <property type="match status" value="1"/>
</dbReference>
<dbReference type="InterPro" id="IPR042099">
    <property type="entry name" value="ANL_N_sf"/>
</dbReference>
<dbReference type="Pfam" id="PF00975">
    <property type="entry name" value="Thioesterase"/>
    <property type="match status" value="1"/>
</dbReference>
<dbReference type="InterPro" id="IPR000873">
    <property type="entry name" value="AMP-dep_synth/lig_dom"/>
</dbReference>
<dbReference type="Proteomes" id="UP000272888">
    <property type="component" value="Unassembled WGS sequence"/>
</dbReference>
<dbReference type="Gene3D" id="3.30.300.30">
    <property type="match status" value="1"/>
</dbReference>
<dbReference type="InterPro" id="IPR036736">
    <property type="entry name" value="ACP-like_sf"/>
</dbReference>
<evidence type="ECO:0000259" key="2">
    <source>
        <dbReference type="PROSITE" id="PS50075"/>
    </source>
</evidence>
<dbReference type="GO" id="GO:0006633">
    <property type="term" value="P:fatty acid biosynthetic process"/>
    <property type="evidence" value="ECO:0007669"/>
    <property type="project" value="TreeGrafter"/>
</dbReference>
<dbReference type="SUPFAM" id="SSF47336">
    <property type="entry name" value="ACP-like"/>
    <property type="match status" value="1"/>
</dbReference>
<comment type="similarity">
    <text evidence="1">Belongs to the ATP-dependent AMP-binding enzyme family.</text>
</comment>
<dbReference type="Pfam" id="PF00501">
    <property type="entry name" value="AMP-binding"/>
    <property type="match status" value="1"/>
</dbReference>
<sequence length="979" mass="107978">MSGMPDRTTCSLLARISHHAAARPRELALAFVSREGVPRELTWAELDAQVRERGARLVREGVAPGDVTFVLSATPAEQVLGFLGAMAAGALPSILSFPSLKQSEQRFHDTLRPIAEATDARWVLTSEDFAGVVDRAGMPRLRGRVLERMARDEAPSAPLPPASEDFLQFSSGTTGLRKCVRIRGRMLEQQALAYAGALSLGPTDRVVSWLPLYHDMGLVACLLVPLFQGIASVHLSPFEWLAEPALLLRAVSDWKGTLVWLPNFAYRLCAEQLRDEDLTGVSLDSLRAFINCSEPVREASHAVFLQRFQSHGVRREHLQACYALAEATFAATQTEPGKPVHVDRVRASTFSREHRALPVPDDAGGSDVFTFVSCGRPLQHLGLRIAGAESERHVGEVELRGDAVIDGYGVDGSAARDAFTPDGWYRTGDLGYLADGQLYLTGRAKDLIIHRGHNVHPADVEECLADLKGLKPGRGVVFGLEDAAAGTENLVVMVETDGDVPEALLRRQVRERIWERMDLAVRDVDVCPAGTLRKSTSGKLSRAANRDLYQERLRTAPRPRHARPPEAVAYEPPVDAWEQQLARLWEDVLETGPIGRRDNVFLDWGADSVTAVRAAAEVQRLWARRLQPVELLGARTVADQAALLRRTGEAATVSPRVLLQPAGEGRPFFLVHAAGGQAFSFVALARQLGPERPVYAFQAPQLDRGGVESMTVEGLATEYLQALREAQPRGPYLLGGWSFGGLVAFEMACRLQAEGEQVARLVLFDTLAPGRVEPPWKHRVLSKLARHALPLVMRWAPLQRLARPLLGPLASKTPLWRLFGCLHLTGRDDVRPFISFAFPQADPRRLRGLGVEQGWDYVMELLGRDSAPEDRALLVPGLDGAGARRALGVARKSDELNGVYRTTRRFQGTLDVIGVRGNIHLQRWRPFVDGQLELHFADVRRIHMSAHRDMMEEDNVRRFVGTVRDLLCDTNRSPPPPGP</sequence>
<dbReference type="EMBL" id="RAWB01000191">
    <property type="protein sequence ID" value="RKH57012.1"/>
    <property type="molecule type" value="Genomic_DNA"/>
</dbReference>
<dbReference type="Gene3D" id="1.10.1200.10">
    <property type="entry name" value="ACP-like"/>
    <property type="match status" value="1"/>
</dbReference>
<evidence type="ECO:0000313" key="3">
    <source>
        <dbReference type="EMBL" id="RKH57012.1"/>
    </source>
</evidence>
<dbReference type="RefSeq" id="WP_120644776.1">
    <property type="nucleotide sequence ID" value="NZ_RAWB01000191.1"/>
</dbReference>
<feature type="domain" description="Carrier" evidence="2">
    <location>
        <begin position="572"/>
        <end position="648"/>
    </location>
</feature>
<keyword evidence="4" id="KW-1185">Reference proteome</keyword>
<dbReference type="SUPFAM" id="SSF56801">
    <property type="entry name" value="Acetyl-CoA synthetase-like"/>
    <property type="match status" value="1"/>
</dbReference>
<organism evidence="3 4">
    <name type="scientific">Corallococcus llansteffanensis</name>
    <dbReference type="NCBI Taxonomy" id="2316731"/>
    <lineage>
        <taxon>Bacteria</taxon>
        <taxon>Pseudomonadati</taxon>
        <taxon>Myxococcota</taxon>
        <taxon>Myxococcia</taxon>
        <taxon>Myxococcales</taxon>
        <taxon>Cystobacterineae</taxon>
        <taxon>Myxococcaceae</taxon>
        <taxon>Corallococcus</taxon>
    </lineage>
</organism>
<name>A0A3A8PX87_9BACT</name>